<keyword evidence="12 16" id="KW-0460">Magnesium</keyword>
<comment type="cofactor">
    <cofactor evidence="2 16">
        <name>Mg(2+)</name>
        <dbReference type="ChEBI" id="CHEBI:18420"/>
    </cofactor>
</comment>
<evidence type="ECO:0000256" key="6">
    <source>
        <dbReference type="ARBA" id="ARBA00022695"/>
    </source>
</evidence>
<comment type="caution">
    <text evidence="18">The sequence shown here is derived from an EMBL/GenBank/DDBJ whole genome shotgun (WGS) entry which is preliminary data.</text>
</comment>
<protein>
    <recommendedName>
        <fullName evidence="4 16">DNA polymerase III subunit epsilon</fullName>
        <ecNumber evidence="3 16">2.7.7.7</ecNumber>
    </recommendedName>
</protein>
<evidence type="ECO:0000313" key="18">
    <source>
        <dbReference type="EMBL" id="MFC3915001.1"/>
    </source>
</evidence>
<evidence type="ECO:0000256" key="12">
    <source>
        <dbReference type="ARBA" id="ARBA00022842"/>
    </source>
</evidence>
<comment type="function">
    <text evidence="16">DNA polymerase III is a complex, multichain enzyme responsible for most of the replicative synthesis in bacteria. The epsilon subunit contain the editing function and is a proofreading 3'-5' exonuclease.</text>
</comment>
<evidence type="ECO:0000256" key="5">
    <source>
        <dbReference type="ARBA" id="ARBA00022679"/>
    </source>
</evidence>
<dbReference type="InterPro" id="IPR036397">
    <property type="entry name" value="RNaseH_sf"/>
</dbReference>
<keyword evidence="11 16" id="KW-0269">Exonuclease</keyword>
<evidence type="ECO:0000259" key="17">
    <source>
        <dbReference type="SMART" id="SM00479"/>
    </source>
</evidence>
<evidence type="ECO:0000256" key="16">
    <source>
        <dbReference type="RuleBase" id="RU364087"/>
    </source>
</evidence>
<dbReference type="PANTHER" id="PTHR30231:SF41">
    <property type="entry name" value="DNA POLYMERASE III SUBUNIT EPSILON"/>
    <property type="match status" value="1"/>
</dbReference>
<gene>
    <name evidence="16 18" type="primary">dnaQ</name>
    <name evidence="18" type="ORF">ACFOSS_16285</name>
</gene>
<comment type="catalytic activity">
    <reaction evidence="15 16">
        <text>DNA(n) + a 2'-deoxyribonucleoside 5'-triphosphate = DNA(n+1) + diphosphate</text>
        <dbReference type="Rhea" id="RHEA:22508"/>
        <dbReference type="Rhea" id="RHEA-COMP:17339"/>
        <dbReference type="Rhea" id="RHEA-COMP:17340"/>
        <dbReference type="ChEBI" id="CHEBI:33019"/>
        <dbReference type="ChEBI" id="CHEBI:61560"/>
        <dbReference type="ChEBI" id="CHEBI:173112"/>
        <dbReference type="EC" id="2.7.7.7"/>
    </reaction>
</comment>
<keyword evidence="5 16" id="KW-0808">Transferase</keyword>
<dbReference type="SMART" id="SM00479">
    <property type="entry name" value="EXOIII"/>
    <property type="match status" value="1"/>
</dbReference>
<dbReference type="Proteomes" id="UP001595692">
    <property type="component" value="Unassembled WGS sequence"/>
</dbReference>
<dbReference type="NCBIfam" id="TIGR00573">
    <property type="entry name" value="dnaq"/>
    <property type="match status" value="1"/>
</dbReference>
<keyword evidence="10 16" id="KW-0378">Hydrolase</keyword>
<keyword evidence="19" id="KW-1185">Reference proteome</keyword>
<evidence type="ECO:0000256" key="1">
    <source>
        <dbReference type="ARBA" id="ARBA00001936"/>
    </source>
</evidence>
<name>A0ABV8CS19_9GAMM</name>
<dbReference type="RefSeq" id="WP_377154588.1">
    <property type="nucleotide sequence ID" value="NZ_JBHSAF010000015.1"/>
</dbReference>
<dbReference type="InterPro" id="IPR006309">
    <property type="entry name" value="DnaQ_proteo"/>
</dbReference>
<dbReference type="InterPro" id="IPR006054">
    <property type="entry name" value="DnaQ"/>
</dbReference>
<evidence type="ECO:0000313" key="19">
    <source>
        <dbReference type="Proteomes" id="UP001595692"/>
    </source>
</evidence>
<evidence type="ECO:0000256" key="7">
    <source>
        <dbReference type="ARBA" id="ARBA00022705"/>
    </source>
</evidence>
<keyword evidence="9 16" id="KW-0479">Metal-binding</keyword>
<keyword evidence="13 16" id="KW-0239">DNA-directed DNA polymerase</keyword>
<reference evidence="19" key="1">
    <citation type="journal article" date="2019" name="Int. J. Syst. Evol. Microbiol.">
        <title>The Global Catalogue of Microorganisms (GCM) 10K type strain sequencing project: providing services to taxonomists for standard genome sequencing and annotation.</title>
        <authorList>
            <consortium name="The Broad Institute Genomics Platform"/>
            <consortium name="The Broad Institute Genome Sequencing Center for Infectious Disease"/>
            <person name="Wu L."/>
            <person name="Ma J."/>
        </authorList>
    </citation>
    <scope>NUCLEOTIDE SEQUENCE [LARGE SCALE GENOMIC DNA]</scope>
    <source>
        <strain evidence="19">CCUG 54939</strain>
    </source>
</reference>
<evidence type="ECO:0000256" key="11">
    <source>
        <dbReference type="ARBA" id="ARBA00022839"/>
    </source>
</evidence>
<dbReference type="CDD" id="cd06131">
    <property type="entry name" value="DNA_pol_III_epsilon_Ecoli_like"/>
    <property type="match status" value="1"/>
</dbReference>
<evidence type="ECO:0000256" key="2">
    <source>
        <dbReference type="ARBA" id="ARBA00001946"/>
    </source>
</evidence>
<keyword evidence="7 16" id="KW-0235">DNA replication</keyword>
<dbReference type="NCBIfam" id="NF004316">
    <property type="entry name" value="PRK05711.1"/>
    <property type="match status" value="1"/>
</dbReference>
<evidence type="ECO:0000256" key="10">
    <source>
        <dbReference type="ARBA" id="ARBA00022801"/>
    </source>
</evidence>
<keyword evidence="6 16" id="KW-0548">Nucleotidyltransferase</keyword>
<evidence type="ECO:0000256" key="14">
    <source>
        <dbReference type="ARBA" id="ARBA00023211"/>
    </source>
</evidence>
<accession>A0ABV8CS19</accession>
<proteinExistence type="predicted"/>
<evidence type="ECO:0000256" key="9">
    <source>
        <dbReference type="ARBA" id="ARBA00022723"/>
    </source>
</evidence>
<dbReference type="InterPro" id="IPR012337">
    <property type="entry name" value="RNaseH-like_sf"/>
</dbReference>
<keyword evidence="14 16" id="KW-0464">Manganese</keyword>
<dbReference type="GO" id="GO:0003887">
    <property type="term" value="F:DNA-directed DNA polymerase activity"/>
    <property type="evidence" value="ECO:0007669"/>
    <property type="project" value="UniProtKB-EC"/>
</dbReference>
<dbReference type="EMBL" id="JBHSAF010000015">
    <property type="protein sequence ID" value="MFC3915001.1"/>
    <property type="molecule type" value="Genomic_DNA"/>
</dbReference>
<keyword evidence="8 16" id="KW-0540">Nuclease</keyword>
<dbReference type="Pfam" id="PF00929">
    <property type="entry name" value="RNase_T"/>
    <property type="match status" value="1"/>
</dbReference>
<comment type="subunit">
    <text evidence="16">DNA polymerase III contains a core (composed of alpha, epsilon and theta chains) that associates with a tau subunit. This core dimerizes to form the POLIII' complex. PolIII' associates with the gamma complex (composed of gamma, delta, delta', psi and chi chains) and with the beta chain to form the complete DNA polymerase III complex.</text>
</comment>
<dbReference type="SUPFAM" id="SSF53098">
    <property type="entry name" value="Ribonuclease H-like"/>
    <property type="match status" value="1"/>
</dbReference>
<dbReference type="NCBIfam" id="TIGR01406">
    <property type="entry name" value="dnaQ_proteo"/>
    <property type="match status" value="1"/>
</dbReference>
<comment type="cofactor">
    <cofactor evidence="1 16">
        <name>Mn(2+)</name>
        <dbReference type="ChEBI" id="CHEBI:29035"/>
    </cofactor>
</comment>
<feature type="domain" description="Exonuclease" evidence="17">
    <location>
        <begin position="11"/>
        <end position="188"/>
    </location>
</feature>
<dbReference type="Gene3D" id="3.30.420.10">
    <property type="entry name" value="Ribonuclease H-like superfamily/Ribonuclease H"/>
    <property type="match status" value="1"/>
</dbReference>
<evidence type="ECO:0000256" key="3">
    <source>
        <dbReference type="ARBA" id="ARBA00012417"/>
    </source>
</evidence>
<dbReference type="PANTHER" id="PTHR30231">
    <property type="entry name" value="DNA POLYMERASE III SUBUNIT EPSILON"/>
    <property type="match status" value="1"/>
</dbReference>
<dbReference type="EC" id="2.7.7.7" evidence="3 16"/>
<evidence type="ECO:0000256" key="8">
    <source>
        <dbReference type="ARBA" id="ARBA00022722"/>
    </source>
</evidence>
<sequence>MNPNLTTSASRQVILDTETTGMNQSGGAHYLGHRIIEIGCVEVINRRLTGRHYHAYLKPDRLVDEEAIRVHGITDAFLRDKPSFAQKADEFIEFIRGAELVIHNAPFDVGFMDYEFELLGRPLKTRDICSVTDTLVMARRLFPGKRNSLDALCSRYDIDNSHRTLHGALLDAEILADVYLLMTGGQTRLELAMTEQQSAGEQAGTDVATVRDNRPLRVIQASASELAAHEKRLDLVQKKGGRCLWREGLAVSD</sequence>
<evidence type="ECO:0000256" key="13">
    <source>
        <dbReference type="ARBA" id="ARBA00022932"/>
    </source>
</evidence>
<evidence type="ECO:0000256" key="4">
    <source>
        <dbReference type="ARBA" id="ARBA00020352"/>
    </source>
</evidence>
<dbReference type="InterPro" id="IPR013520">
    <property type="entry name" value="Ribonucl_H"/>
</dbReference>
<organism evidence="18 19">
    <name type="scientific">Pseudaeromonas sharmana</name>
    <dbReference type="NCBI Taxonomy" id="328412"/>
    <lineage>
        <taxon>Bacteria</taxon>
        <taxon>Pseudomonadati</taxon>
        <taxon>Pseudomonadota</taxon>
        <taxon>Gammaproteobacteria</taxon>
        <taxon>Aeromonadales</taxon>
        <taxon>Aeromonadaceae</taxon>
        <taxon>Pseudaeromonas</taxon>
    </lineage>
</organism>
<evidence type="ECO:0000256" key="15">
    <source>
        <dbReference type="ARBA" id="ARBA00049244"/>
    </source>
</evidence>